<dbReference type="EMBL" id="CM042888">
    <property type="protein sequence ID" value="KAI4325514.1"/>
    <property type="molecule type" value="Genomic_DNA"/>
</dbReference>
<gene>
    <name evidence="1" type="ORF">MLD38_030902</name>
</gene>
<proteinExistence type="predicted"/>
<evidence type="ECO:0000313" key="1">
    <source>
        <dbReference type="EMBL" id="KAI4325514.1"/>
    </source>
</evidence>
<keyword evidence="2" id="KW-1185">Reference proteome</keyword>
<sequence length="666" mass="72374">MRWLHNHSRTATAPASASSSAPASPWCSFSLTVAMDFSINGLSSTGGPKLTRQTNLRYLSEKKILGALQQLHHVAEAGGDASTGAGAVVSMPLPLPLPPSSPEQATTSSTREDGAKVSQHADGTSSRASSKNLKGDKKSSRQNSRSSTVARSAPTSPSSIDAIRNSSNDFLQYYYITPKTNNVWSAPEIPTGNSFPIPHEQHAYSFEAPPLRSPQVKSPVGTSKNLGGSASSLHPKSSSTGRHDSNANAGVHPLPLPLPPSAALRSPSSVRTQASIMTETVPLKGQWKKGKLIGRGTFGSVYVASNRETGALCAMKEVELCPEDPKSLECIKQLEQEINVLSWLKHPNIVQYYGSETVDDRFYIYLEYVHPGSINKYVRDNFGAITESVVRNFTRHILSGLAYLHRKKTVHRDIKGANLLVDASGVVKLADFGMAKHLTGQAADLSLKGSPYWMAPELICSVMKNDNSDHAFAVDIWSLGCTIIEMITGKPPWSEFEGAAAMFRVLSDTPPIPDMLSSEGKDFLQCCFRRNPAERPSAAKLLDHRFLKSLSPLDLSFRGQPSFARKSEMPRSMRERAKAAVDKPILPSRSHNTKSKADHDSDPGWTPVFENIDLASVTRFSPRSILDTLPSLSLGAEQASINNHSNPSTSTPSHDESIIRRTPTFR</sequence>
<dbReference type="Proteomes" id="UP001057402">
    <property type="component" value="Chromosome 9"/>
</dbReference>
<evidence type="ECO:0000313" key="2">
    <source>
        <dbReference type="Proteomes" id="UP001057402"/>
    </source>
</evidence>
<protein>
    <submittedName>
        <fullName evidence="1">Uncharacterized protein</fullName>
    </submittedName>
</protein>
<accession>A0ACB9MN40</accession>
<organism evidence="1 2">
    <name type="scientific">Melastoma candidum</name>
    <dbReference type="NCBI Taxonomy" id="119954"/>
    <lineage>
        <taxon>Eukaryota</taxon>
        <taxon>Viridiplantae</taxon>
        <taxon>Streptophyta</taxon>
        <taxon>Embryophyta</taxon>
        <taxon>Tracheophyta</taxon>
        <taxon>Spermatophyta</taxon>
        <taxon>Magnoliopsida</taxon>
        <taxon>eudicotyledons</taxon>
        <taxon>Gunneridae</taxon>
        <taxon>Pentapetalae</taxon>
        <taxon>rosids</taxon>
        <taxon>malvids</taxon>
        <taxon>Myrtales</taxon>
        <taxon>Melastomataceae</taxon>
        <taxon>Melastomatoideae</taxon>
        <taxon>Melastomateae</taxon>
        <taxon>Melastoma</taxon>
    </lineage>
</organism>
<comment type="caution">
    <text evidence="1">The sequence shown here is derived from an EMBL/GenBank/DDBJ whole genome shotgun (WGS) entry which is preliminary data.</text>
</comment>
<name>A0ACB9MN40_9MYRT</name>
<reference evidence="2" key="1">
    <citation type="journal article" date="2023" name="Front. Plant Sci.">
        <title>Chromosomal-level genome assembly of Melastoma candidum provides insights into trichome evolution.</title>
        <authorList>
            <person name="Zhong Y."/>
            <person name="Wu W."/>
            <person name="Sun C."/>
            <person name="Zou P."/>
            <person name="Liu Y."/>
            <person name="Dai S."/>
            <person name="Zhou R."/>
        </authorList>
    </citation>
    <scope>NUCLEOTIDE SEQUENCE [LARGE SCALE GENOMIC DNA]</scope>
</reference>